<evidence type="ECO:0000256" key="8">
    <source>
        <dbReference type="ARBA" id="ARBA00022692"/>
    </source>
</evidence>
<feature type="compositionally biased region" description="Basic and acidic residues" evidence="12">
    <location>
        <begin position="224"/>
        <end position="236"/>
    </location>
</feature>
<protein>
    <recommendedName>
        <fullName evidence="5">Transmembrane protein 98</fullName>
    </recommendedName>
</protein>
<evidence type="ECO:0000256" key="4">
    <source>
        <dbReference type="ARBA" id="ARBA00011024"/>
    </source>
</evidence>
<evidence type="ECO:0000256" key="1">
    <source>
        <dbReference type="ARBA" id="ARBA00004401"/>
    </source>
</evidence>
<dbReference type="OrthoDB" id="5978425at2759"/>
<evidence type="ECO:0000256" key="9">
    <source>
        <dbReference type="ARBA" id="ARBA00022824"/>
    </source>
</evidence>
<dbReference type="PANTHER" id="PTHR32510:SF3">
    <property type="entry name" value="TRANSMEMBRANE PROTEIN 98"/>
    <property type="match status" value="1"/>
</dbReference>
<keyword evidence="11 13" id="KW-0472">Membrane</keyword>
<comment type="caution">
    <text evidence="14">The sequence shown here is derived from an EMBL/GenBank/DDBJ whole genome shotgun (WGS) entry which is preliminary data.</text>
</comment>
<evidence type="ECO:0000256" key="2">
    <source>
        <dbReference type="ARBA" id="ARBA00004550"/>
    </source>
</evidence>
<evidence type="ECO:0000256" key="12">
    <source>
        <dbReference type="SAM" id="MobiDB-lite"/>
    </source>
</evidence>
<evidence type="ECO:0000256" key="11">
    <source>
        <dbReference type="ARBA" id="ARBA00023136"/>
    </source>
</evidence>
<comment type="subcellular location">
    <subcellularLocation>
        <location evidence="1">Cell membrane</location>
        <topology evidence="1">Single-pass type II membrane protein</topology>
    </subcellularLocation>
    <subcellularLocation>
        <location evidence="3">Endoplasmic reticulum membrane</location>
        <topology evidence="3">Single-pass type II membrane protein</topology>
    </subcellularLocation>
    <subcellularLocation>
        <location evidence="2">Secreted</location>
        <location evidence="2">Extracellular exosome</location>
    </subcellularLocation>
</comment>
<dbReference type="Gene3D" id="1.20.1410.10">
    <property type="entry name" value="I/LWEQ domain"/>
    <property type="match status" value="1"/>
</dbReference>
<feature type="compositionally biased region" description="Polar residues" evidence="12">
    <location>
        <begin position="237"/>
        <end position="249"/>
    </location>
</feature>
<evidence type="ECO:0000256" key="6">
    <source>
        <dbReference type="ARBA" id="ARBA00022475"/>
    </source>
</evidence>
<dbReference type="AlphaFoldDB" id="A0A8S1HPM7"/>
<feature type="region of interest" description="Disordered" evidence="12">
    <location>
        <begin position="220"/>
        <end position="267"/>
    </location>
</feature>
<evidence type="ECO:0000256" key="13">
    <source>
        <dbReference type="SAM" id="Phobius"/>
    </source>
</evidence>
<keyword evidence="8 13" id="KW-0812">Transmembrane</keyword>
<dbReference type="GO" id="GO:0005576">
    <property type="term" value="C:extracellular region"/>
    <property type="evidence" value="ECO:0007669"/>
    <property type="project" value="UniProtKB-SubCell"/>
</dbReference>
<feature type="region of interest" description="Disordered" evidence="12">
    <location>
        <begin position="293"/>
        <end position="315"/>
    </location>
</feature>
<evidence type="ECO:0000313" key="15">
    <source>
        <dbReference type="Proteomes" id="UP000835052"/>
    </source>
</evidence>
<evidence type="ECO:0000313" key="14">
    <source>
        <dbReference type="EMBL" id="CAD6197185.1"/>
    </source>
</evidence>
<dbReference type="GO" id="GO:0005789">
    <property type="term" value="C:endoplasmic reticulum membrane"/>
    <property type="evidence" value="ECO:0007669"/>
    <property type="project" value="UniProtKB-SubCell"/>
</dbReference>
<dbReference type="GO" id="GO:0005886">
    <property type="term" value="C:plasma membrane"/>
    <property type="evidence" value="ECO:0007669"/>
    <property type="project" value="UniProtKB-SubCell"/>
</dbReference>
<evidence type="ECO:0000256" key="3">
    <source>
        <dbReference type="ARBA" id="ARBA00004648"/>
    </source>
</evidence>
<sequence>MDVVVYLALGVLAVVFAVSLVILIIMCYRRRYELSRYKSSPLRFSKLSEIDNIENLVQLSPLIGEILDKNSWVYDVSGLLQHCVAVLRLCHNLTEKLASAPLSQAPPQLSEGICSATQRVMPRFDDLLCAVASPSVDVRVLEARATSLATVCWALFLPFSLLNVKYKEILSVPLAEMEQHLTALRAAADLAERAEMGKVPVDWARMDEVAAAAAEAAAAAASAEGHDGDDVSHHLTETTPLVSSSSLATNDDDVPGATPSTSSHADHHVVYHPEPMTSSVGPKANGSVIVHNSEVDVAEKPPSPVNGHHPIDPKA</sequence>
<proteinExistence type="inferred from homology"/>
<dbReference type="EMBL" id="CAJGYM010000087">
    <property type="protein sequence ID" value="CAD6197185.1"/>
    <property type="molecule type" value="Genomic_DNA"/>
</dbReference>
<evidence type="ECO:0000256" key="7">
    <source>
        <dbReference type="ARBA" id="ARBA00022525"/>
    </source>
</evidence>
<organism evidence="14 15">
    <name type="scientific">Caenorhabditis auriculariae</name>
    <dbReference type="NCBI Taxonomy" id="2777116"/>
    <lineage>
        <taxon>Eukaryota</taxon>
        <taxon>Metazoa</taxon>
        <taxon>Ecdysozoa</taxon>
        <taxon>Nematoda</taxon>
        <taxon>Chromadorea</taxon>
        <taxon>Rhabditida</taxon>
        <taxon>Rhabditina</taxon>
        <taxon>Rhabditomorpha</taxon>
        <taxon>Rhabditoidea</taxon>
        <taxon>Rhabditidae</taxon>
        <taxon>Peloderinae</taxon>
        <taxon>Caenorhabditis</taxon>
    </lineage>
</organism>
<keyword evidence="6" id="KW-1003">Cell membrane</keyword>
<dbReference type="PANTHER" id="PTHR32510">
    <property type="entry name" value="TRANSMEMBRANE PROTEIN 98"/>
    <property type="match status" value="1"/>
</dbReference>
<dbReference type="Proteomes" id="UP000835052">
    <property type="component" value="Unassembled WGS sequence"/>
</dbReference>
<accession>A0A8S1HPM7</accession>
<evidence type="ECO:0000256" key="5">
    <source>
        <dbReference type="ARBA" id="ARBA00014380"/>
    </source>
</evidence>
<keyword evidence="9" id="KW-0256">Endoplasmic reticulum</keyword>
<reference evidence="14" key="1">
    <citation type="submission" date="2020-10" db="EMBL/GenBank/DDBJ databases">
        <authorList>
            <person name="Kikuchi T."/>
        </authorList>
    </citation>
    <scope>NUCLEOTIDE SEQUENCE</scope>
    <source>
        <strain evidence="14">NKZ352</strain>
    </source>
</reference>
<name>A0A8S1HPM7_9PELO</name>
<comment type="similarity">
    <text evidence="4">Belongs to the TMEM98 family.</text>
</comment>
<feature type="transmembrane region" description="Helical" evidence="13">
    <location>
        <begin position="6"/>
        <end position="28"/>
    </location>
</feature>
<dbReference type="InterPro" id="IPR029668">
    <property type="entry name" value="TMEM98"/>
</dbReference>
<keyword evidence="15" id="KW-1185">Reference proteome</keyword>
<gene>
    <name evidence="14" type="ORF">CAUJ_LOCUS13094</name>
</gene>
<keyword evidence="10 13" id="KW-1133">Transmembrane helix</keyword>
<evidence type="ECO:0000256" key="10">
    <source>
        <dbReference type="ARBA" id="ARBA00022989"/>
    </source>
</evidence>
<keyword evidence="7" id="KW-0964">Secreted</keyword>